<reference evidence="9" key="1">
    <citation type="submission" date="2017-07" db="EMBL/GenBank/DDBJ databases">
        <title>Taro Niue Genome Assembly and Annotation.</title>
        <authorList>
            <person name="Atibalentja N."/>
            <person name="Keating K."/>
            <person name="Fields C.J."/>
        </authorList>
    </citation>
    <scope>NUCLEOTIDE SEQUENCE</scope>
    <source>
        <strain evidence="9">Niue_2</strain>
        <tissue evidence="9">Leaf</tissue>
    </source>
</reference>
<dbReference type="PANTHER" id="PTHR31752:SF40">
    <property type="entry name" value="AUXIN EFFLUX CARRIER COMPONENT 8"/>
    <property type="match status" value="1"/>
</dbReference>
<dbReference type="NCBIfam" id="TIGR00946">
    <property type="entry name" value="2a69"/>
    <property type="match status" value="1"/>
</dbReference>
<dbReference type="AlphaFoldDB" id="A0A843TKL3"/>
<gene>
    <name evidence="9" type="ORF">Taro_002940</name>
</gene>
<dbReference type="GO" id="GO:0005886">
    <property type="term" value="C:plasma membrane"/>
    <property type="evidence" value="ECO:0007669"/>
    <property type="project" value="TreeGrafter"/>
</dbReference>
<feature type="transmembrane region" description="Helical" evidence="8">
    <location>
        <begin position="274"/>
        <end position="296"/>
    </location>
</feature>
<dbReference type="OrthoDB" id="756449at2759"/>
<organism evidence="9 10">
    <name type="scientific">Colocasia esculenta</name>
    <name type="common">Wild taro</name>
    <name type="synonym">Arum esculentum</name>
    <dbReference type="NCBI Taxonomy" id="4460"/>
    <lineage>
        <taxon>Eukaryota</taxon>
        <taxon>Viridiplantae</taxon>
        <taxon>Streptophyta</taxon>
        <taxon>Embryophyta</taxon>
        <taxon>Tracheophyta</taxon>
        <taxon>Spermatophyta</taxon>
        <taxon>Magnoliopsida</taxon>
        <taxon>Liliopsida</taxon>
        <taxon>Araceae</taxon>
        <taxon>Aroideae</taxon>
        <taxon>Colocasieae</taxon>
        <taxon>Colocasia</taxon>
    </lineage>
</organism>
<dbReference type="PANTHER" id="PTHR31752">
    <property type="entry name" value="AUXIN EFFLUX CARRIER COMPONENT 1B-RELATED"/>
    <property type="match status" value="1"/>
</dbReference>
<feature type="transmembrane region" description="Helical" evidence="8">
    <location>
        <begin position="303"/>
        <end position="323"/>
    </location>
</feature>
<comment type="similarity">
    <text evidence="2 8">Belongs to the auxin efflux carrier (TC 2.A.69.1) family.</text>
</comment>
<dbReference type="InterPro" id="IPR014024">
    <property type="entry name" value="Auxin_eff_plant"/>
</dbReference>
<dbReference type="GO" id="GO:0005783">
    <property type="term" value="C:endoplasmic reticulum"/>
    <property type="evidence" value="ECO:0007669"/>
    <property type="project" value="TreeGrafter"/>
</dbReference>
<keyword evidence="4 8" id="KW-0812">Transmembrane</keyword>
<dbReference type="Pfam" id="PF03547">
    <property type="entry name" value="Mem_trans"/>
    <property type="match status" value="1"/>
</dbReference>
<feature type="transmembrane region" description="Helical" evidence="8">
    <location>
        <begin position="6"/>
        <end position="28"/>
    </location>
</feature>
<proteinExistence type="inferred from homology"/>
<comment type="function">
    <text evidence="8">May act as a component of the auxin efflux carrier.</text>
</comment>
<evidence type="ECO:0000313" key="9">
    <source>
        <dbReference type="EMBL" id="MQL70617.1"/>
    </source>
</evidence>
<dbReference type="EMBL" id="NMUH01000073">
    <property type="protein sequence ID" value="MQL70617.1"/>
    <property type="molecule type" value="Genomic_DNA"/>
</dbReference>
<accession>A0A843TKL3</accession>
<dbReference type="InterPro" id="IPR004776">
    <property type="entry name" value="Mem_transp_PIN-like"/>
</dbReference>
<feature type="transmembrane region" description="Helical" evidence="8">
    <location>
        <begin position="132"/>
        <end position="152"/>
    </location>
</feature>
<dbReference type="Proteomes" id="UP000652761">
    <property type="component" value="Unassembled WGS sequence"/>
</dbReference>
<feature type="transmembrane region" description="Helical" evidence="8">
    <location>
        <begin position="71"/>
        <end position="89"/>
    </location>
</feature>
<protein>
    <recommendedName>
        <fullName evidence="8">Auxin efflux carrier component</fullName>
    </recommendedName>
</protein>
<sequence>MITLSDFYRIVVAVVPLYVAMIIATISLRWWKIFTREQCLGINKFVANISIPLLSFHVISSNNPYEMNAKLILSDALQKMGALLLFGALSRISPRCDLDWIVTWFSVTTLPNTLVVGIPLLRAMYGDEAVKYLGQIIALQSIIWYDILLFLFECRAAQAAVAAPLPAETTGGTDAQEVQFKHSEEEPGATPQRKVKVRLVLLKVWQKLIRNPNTYSSCAGVMWALISFRWRIQLPVILVKSITILSDGGLGMAMFSLGLFMASQTKVIACGLRTALLAMTARFLIGPGLMAVSSFATGMRGKFLRIAIVQAALPQGIVPFVFAKEYDTHPEILSTGVTMGMLIAMPVALAYYCLLAL</sequence>
<evidence type="ECO:0000256" key="2">
    <source>
        <dbReference type="ARBA" id="ARBA00009177"/>
    </source>
</evidence>
<keyword evidence="3 8" id="KW-0813">Transport</keyword>
<evidence type="ECO:0000256" key="5">
    <source>
        <dbReference type="ARBA" id="ARBA00022989"/>
    </source>
</evidence>
<keyword evidence="7 8" id="KW-0927">Auxin signaling pathway</keyword>
<feature type="transmembrane region" description="Helical" evidence="8">
    <location>
        <begin position="335"/>
        <end position="355"/>
    </location>
</feature>
<comment type="subcellular location">
    <subcellularLocation>
        <location evidence="1 8">Membrane</location>
        <topology evidence="1 8">Multi-pass membrane protein</topology>
    </subcellularLocation>
</comment>
<evidence type="ECO:0000256" key="1">
    <source>
        <dbReference type="ARBA" id="ARBA00004141"/>
    </source>
</evidence>
<feature type="transmembrane region" description="Helical" evidence="8">
    <location>
        <begin position="40"/>
        <end position="59"/>
    </location>
</feature>
<comment type="caution">
    <text evidence="8">Lacks conserved residue(s) required for the propagation of feature annotation.</text>
</comment>
<evidence type="ECO:0000256" key="8">
    <source>
        <dbReference type="RuleBase" id="RU362108"/>
    </source>
</evidence>
<dbReference type="GO" id="GO:0009926">
    <property type="term" value="P:auxin polar transport"/>
    <property type="evidence" value="ECO:0007669"/>
    <property type="project" value="TreeGrafter"/>
</dbReference>
<feature type="transmembrane region" description="Helical" evidence="8">
    <location>
        <begin position="237"/>
        <end position="262"/>
    </location>
</feature>
<evidence type="ECO:0000256" key="6">
    <source>
        <dbReference type="ARBA" id="ARBA00023136"/>
    </source>
</evidence>
<evidence type="ECO:0000256" key="7">
    <source>
        <dbReference type="ARBA" id="ARBA00023294"/>
    </source>
</evidence>
<comment type="caution">
    <text evidence="9">The sequence shown here is derived from an EMBL/GenBank/DDBJ whole genome shotgun (WGS) entry which is preliminary data.</text>
</comment>
<dbReference type="GO" id="GO:0010329">
    <property type="term" value="F:auxin efflux transmembrane transporter activity"/>
    <property type="evidence" value="ECO:0007669"/>
    <property type="project" value="TreeGrafter"/>
</dbReference>
<evidence type="ECO:0000313" key="10">
    <source>
        <dbReference type="Proteomes" id="UP000652761"/>
    </source>
</evidence>
<keyword evidence="6 8" id="KW-0472">Membrane</keyword>
<evidence type="ECO:0000256" key="4">
    <source>
        <dbReference type="ARBA" id="ARBA00022692"/>
    </source>
</evidence>
<dbReference type="GO" id="GO:0009734">
    <property type="term" value="P:auxin-activated signaling pathway"/>
    <property type="evidence" value="ECO:0007669"/>
    <property type="project" value="UniProtKB-UniRule"/>
</dbReference>
<feature type="transmembrane region" description="Helical" evidence="8">
    <location>
        <begin position="101"/>
        <end position="120"/>
    </location>
</feature>
<feature type="non-terminal residue" evidence="9">
    <location>
        <position position="357"/>
    </location>
</feature>
<name>A0A843TKL3_COLES</name>
<keyword evidence="5 8" id="KW-1133">Transmembrane helix</keyword>
<dbReference type="InterPro" id="IPR051107">
    <property type="entry name" value="Auxin_Efflux_Carrier"/>
</dbReference>
<evidence type="ECO:0000256" key="3">
    <source>
        <dbReference type="ARBA" id="ARBA00022448"/>
    </source>
</evidence>
<keyword evidence="10" id="KW-1185">Reference proteome</keyword>